<comment type="caution">
    <text evidence="1">The sequence shown here is derived from an EMBL/GenBank/DDBJ whole genome shotgun (WGS) entry which is preliminary data.</text>
</comment>
<proteinExistence type="predicted"/>
<gene>
    <name evidence="1" type="ORF">Sjap_016096</name>
</gene>
<organism evidence="1 2">
    <name type="scientific">Stephania japonica</name>
    <dbReference type="NCBI Taxonomy" id="461633"/>
    <lineage>
        <taxon>Eukaryota</taxon>
        <taxon>Viridiplantae</taxon>
        <taxon>Streptophyta</taxon>
        <taxon>Embryophyta</taxon>
        <taxon>Tracheophyta</taxon>
        <taxon>Spermatophyta</taxon>
        <taxon>Magnoliopsida</taxon>
        <taxon>Ranunculales</taxon>
        <taxon>Menispermaceae</taxon>
        <taxon>Menispermoideae</taxon>
        <taxon>Cissampelideae</taxon>
        <taxon>Stephania</taxon>
    </lineage>
</organism>
<accession>A0AAP0IKF0</accession>
<evidence type="ECO:0000313" key="1">
    <source>
        <dbReference type="EMBL" id="KAK9117149.1"/>
    </source>
</evidence>
<sequence>MADLPDHDHHDIPFLRETTDPYEFLHIVYNPTDDTLTRHSSTLEKDNPTLPFSAAPPQHMAQALQTHHHFTTQTPPHTLLPRRSLHPLQRRQLHVSQNSYMALAPWRSGQ</sequence>
<dbReference type="AlphaFoldDB" id="A0AAP0IKF0"/>
<name>A0AAP0IKF0_9MAGN</name>
<dbReference type="Proteomes" id="UP001417504">
    <property type="component" value="Unassembled WGS sequence"/>
</dbReference>
<reference evidence="1 2" key="1">
    <citation type="submission" date="2024-01" db="EMBL/GenBank/DDBJ databases">
        <title>Genome assemblies of Stephania.</title>
        <authorList>
            <person name="Yang L."/>
        </authorList>
    </citation>
    <scope>NUCLEOTIDE SEQUENCE [LARGE SCALE GENOMIC DNA]</scope>
    <source>
        <strain evidence="1">QJT</strain>
        <tissue evidence="1">Leaf</tissue>
    </source>
</reference>
<evidence type="ECO:0000313" key="2">
    <source>
        <dbReference type="Proteomes" id="UP001417504"/>
    </source>
</evidence>
<protein>
    <submittedName>
        <fullName evidence="1">Uncharacterized protein</fullName>
    </submittedName>
</protein>
<dbReference type="EMBL" id="JBBNAE010000006">
    <property type="protein sequence ID" value="KAK9117149.1"/>
    <property type="molecule type" value="Genomic_DNA"/>
</dbReference>
<keyword evidence="2" id="KW-1185">Reference proteome</keyword>